<organism evidence="4">
    <name type="scientific">Echinostoma caproni</name>
    <dbReference type="NCBI Taxonomy" id="27848"/>
    <lineage>
        <taxon>Eukaryota</taxon>
        <taxon>Metazoa</taxon>
        <taxon>Spiralia</taxon>
        <taxon>Lophotrochozoa</taxon>
        <taxon>Platyhelminthes</taxon>
        <taxon>Trematoda</taxon>
        <taxon>Digenea</taxon>
        <taxon>Plagiorchiida</taxon>
        <taxon>Echinostomata</taxon>
        <taxon>Echinostomatoidea</taxon>
        <taxon>Echinostomatidae</taxon>
        <taxon>Echinostoma</taxon>
    </lineage>
</organism>
<dbReference type="OrthoDB" id="6284559at2759"/>
<feature type="compositionally biased region" description="Polar residues" evidence="1">
    <location>
        <begin position="456"/>
        <end position="469"/>
    </location>
</feature>
<feature type="region of interest" description="Disordered" evidence="1">
    <location>
        <begin position="443"/>
        <end position="491"/>
    </location>
</feature>
<evidence type="ECO:0000313" key="4">
    <source>
        <dbReference type="WBParaSite" id="ECPE_0000547801-mRNA-1"/>
    </source>
</evidence>
<protein>
    <submittedName>
        <fullName evidence="4">PHD-type domain-containing protein</fullName>
    </submittedName>
</protein>
<feature type="compositionally biased region" description="Basic and acidic residues" evidence="1">
    <location>
        <begin position="475"/>
        <end position="484"/>
    </location>
</feature>
<keyword evidence="3" id="KW-1185">Reference proteome</keyword>
<dbReference type="WBParaSite" id="ECPE_0000547801-mRNA-1">
    <property type="protein sequence ID" value="ECPE_0000547801-mRNA-1"/>
    <property type="gene ID" value="ECPE_0000547801"/>
</dbReference>
<name>A0A183AET0_9TREM</name>
<reference evidence="4" key="1">
    <citation type="submission" date="2016-06" db="UniProtKB">
        <authorList>
            <consortium name="WormBaseParasite"/>
        </authorList>
    </citation>
    <scope>IDENTIFICATION</scope>
</reference>
<gene>
    <name evidence="2" type="ORF">ECPE_LOCUS5465</name>
</gene>
<dbReference type="Proteomes" id="UP000272942">
    <property type="component" value="Unassembled WGS sequence"/>
</dbReference>
<evidence type="ECO:0000313" key="2">
    <source>
        <dbReference type="EMBL" id="VDP75590.1"/>
    </source>
</evidence>
<sequence>MDSSVQNRRIWILDSHSYSGSVLPRTIPEFATIVHFLLHLPQFSKGNEDQCNVDEPPIATLPNGDNCPPFIRPRSPDIHNSMSNPTSTDLLPHTQLNVSVDPNVPPSSTPSLCRSAQQPDDRGSVMLSSLKWISSTPAPHEHNVRQVLFGDSPNKSMLNLDATVSLPRLTSPEAVTSSRLIEPVAIDLTLSDSECCDENAVTTPPSSRSRKLEGLGKGKRHCRTPIPRRRNLHMRPNDMRLFSKSMSAVTDRKPDICIDDACVHVNSTAGNIRLPKDSTNALPGNVTPPLTSSAVASPVPEQRPIHLVWEALFEATQLLPNSQLNSHDGASARLSSTVPLGQLMERSLLADVSASAPCVSPVKSASKLPLRSYASYRMKASRPNALMSNSRLRTRDDPVQIWSSVNQDPLADEVVWDDSELVAHYDRVDAFVKKKLNALYAAQKEAAKPVEPRPRSTINLRRSGSTHESSPLKRRNTDRSDRRRLPLHGQVLQRERPVYAVPVSNASHSLEAALHSERPEPVLKCDFQWIPPTLYPPDDLFRKRPTPRPQRSRSLNRPTRSVEVIDPPIRMPPLPDSMNHMETLLRSWYEAGYNLGREHGLKVRW</sequence>
<dbReference type="AlphaFoldDB" id="A0A183AET0"/>
<feature type="compositionally biased region" description="Basic and acidic residues" evidence="1">
    <location>
        <begin position="445"/>
        <end position="454"/>
    </location>
</feature>
<feature type="region of interest" description="Disordered" evidence="1">
    <location>
        <begin position="197"/>
        <end position="224"/>
    </location>
</feature>
<dbReference type="EMBL" id="UZAN01042321">
    <property type="protein sequence ID" value="VDP75590.1"/>
    <property type="molecule type" value="Genomic_DNA"/>
</dbReference>
<proteinExistence type="predicted"/>
<accession>A0A183AET0</accession>
<evidence type="ECO:0000313" key="3">
    <source>
        <dbReference type="Proteomes" id="UP000272942"/>
    </source>
</evidence>
<feature type="region of interest" description="Disordered" evidence="1">
    <location>
        <begin position="538"/>
        <end position="575"/>
    </location>
</feature>
<evidence type="ECO:0000256" key="1">
    <source>
        <dbReference type="SAM" id="MobiDB-lite"/>
    </source>
</evidence>
<reference evidence="2 3" key="2">
    <citation type="submission" date="2018-11" db="EMBL/GenBank/DDBJ databases">
        <authorList>
            <consortium name="Pathogen Informatics"/>
        </authorList>
    </citation>
    <scope>NUCLEOTIDE SEQUENCE [LARGE SCALE GENOMIC DNA]</scope>
    <source>
        <strain evidence="2 3">Egypt</strain>
    </source>
</reference>